<dbReference type="Pfam" id="PF10865">
    <property type="entry name" value="DUF2703"/>
    <property type="match status" value="1"/>
</dbReference>
<dbReference type="AlphaFoldDB" id="A0A7V3YFR4"/>
<gene>
    <name evidence="1" type="ORF">ENV30_03055</name>
</gene>
<evidence type="ECO:0000313" key="1">
    <source>
        <dbReference type="EMBL" id="HGI30279.1"/>
    </source>
</evidence>
<sequence>MEMLHIRWQRLLIDGATCPRCASTEEELERACALLEQVFAPLGIGVVLEKEILSCEAFRKDPLQSNAIFLNGRPLEEWLEASRGASPCCDVCGPVACRTVEVDGRVYEVIPAELIVKAAFLAVSASLSGCSHHGSSCCSLG</sequence>
<accession>A0A7V3YFR4</accession>
<reference evidence="1" key="1">
    <citation type="journal article" date="2020" name="mSystems">
        <title>Genome- and Community-Level Interaction Insights into Carbon Utilization and Element Cycling Functions of Hydrothermarchaeota in Hydrothermal Sediment.</title>
        <authorList>
            <person name="Zhou Z."/>
            <person name="Liu Y."/>
            <person name="Xu W."/>
            <person name="Pan J."/>
            <person name="Luo Z.H."/>
            <person name="Li M."/>
        </authorList>
    </citation>
    <scope>NUCLEOTIDE SEQUENCE [LARGE SCALE GENOMIC DNA]</scope>
    <source>
        <strain evidence="1">SpSt-747</strain>
    </source>
</reference>
<comment type="caution">
    <text evidence="1">The sequence shown here is derived from an EMBL/GenBank/DDBJ whole genome shotgun (WGS) entry which is preliminary data.</text>
</comment>
<proteinExistence type="predicted"/>
<dbReference type="InterPro" id="IPR021219">
    <property type="entry name" value="DUF2703"/>
</dbReference>
<name>A0A7V3YFR4_9BACT</name>
<protein>
    <submittedName>
        <fullName evidence="1">DUF2703 domain-containing protein</fullName>
    </submittedName>
</protein>
<organism evidence="1">
    <name type="scientific">Candidatus Caldatribacterium californiense</name>
    <dbReference type="NCBI Taxonomy" id="1454726"/>
    <lineage>
        <taxon>Bacteria</taxon>
        <taxon>Pseudomonadati</taxon>
        <taxon>Atribacterota</taxon>
        <taxon>Atribacteria</taxon>
        <taxon>Atribacterales</taxon>
        <taxon>Candidatus Caldatribacteriaceae</taxon>
        <taxon>Candidatus Caldatribacterium</taxon>
    </lineage>
</organism>
<dbReference type="EMBL" id="DTFV01000045">
    <property type="protein sequence ID" value="HGI30279.1"/>
    <property type="molecule type" value="Genomic_DNA"/>
</dbReference>